<evidence type="ECO:0008006" key="4">
    <source>
        <dbReference type="Google" id="ProtNLM"/>
    </source>
</evidence>
<accession>K6VS48</accession>
<comment type="caution">
    <text evidence="2">The sequence shown here is derived from an EMBL/GenBank/DDBJ whole genome shotgun (WGS) entry which is preliminary data.</text>
</comment>
<proteinExistence type="predicted"/>
<gene>
    <name evidence="2" type="ORF">GONAM_06_01580</name>
</gene>
<keyword evidence="3" id="KW-1185">Reference proteome</keyword>
<evidence type="ECO:0000313" key="3">
    <source>
        <dbReference type="Proteomes" id="UP000035058"/>
    </source>
</evidence>
<dbReference type="AlphaFoldDB" id="K6VS48"/>
<evidence type="ECO:0000256" key="1">
    <source>
        <dbReference type="SAM" id="MobiDB-lite"/>
    </source>
</evidence>
<dbReference type="InterPro" id="IPR019719">
    <property type="entry name" value="DUF2599"/>
</dbReference>
<dbReference type="EMBL" id="BAHE01000006">
    <property type="protein sequence ID" value="GAB99048.1"/>
    <property type="molecule type" value="Genomic_DNA"/>
</dbReference>
<feature type="region of interest" description="Disordered" evidence="1">
    <location>
        <begin position="39"/>
        <end position="80"/>
    </location>
</feature>
<feature type="compositionally biased region" description="Polar residues" evidence="1">
    <location>
        <begin position="50"/>
        <end position="80"/>
    </location>
</feature>
<dbReference type="Proteomes" id="UP000035058">
    <property type="component" value="Unassembled WGS sequence"/>
</dbReference>
<name>K6VS48_9ACTN</name>
<sequence length="187" mass="19912">MPYGGRMGTKGFGAITARICALTVVGGVATSLFLAGCGSESDDAGEPRGASSTPSRVSADSSPTSTITTGLGPANRSTTPTVVYRPPFVERVEWTDTEVGPSLSIFPTTSGRYTQEPSAMDAAWREVVELDASADTPGMQAQFDCHWRFARIIEPEKPSWNLEPGRPVVSEEDMIGARCNPGFAEEY</sequence>
<evidence type="ECO:0000313" key="2">
    <source>
        <dbReference type="EMBL" id="GAB99048.1"/>
    </source>
</evidence>
<protein>
    <recommendedName>
        <fullName evidence="4">DUF2599 domain-containing protein</fullName>
    </recommendedName>
</protein>
<organism evidence="2 3">
    <name type="scientific">Gordonia namibiensis NBRC 108229</name>
    <dbReference type="NCBI Taxonomy" id="1208314"/>
    <lineage>
        <taxon>Bacteria</taxon>
        <taxon>Bacillati</taxon>
        <taxon>Actinomycetota</taxon>
        <taxon>Actinomycetes</taxon>
        <taxon>Mycobacteriales</taxon>
        <taxon>Gordoniaceae</taxon>
        <taxon>Gordonia</taxon>
    </lineage>
</organism>
<reference evidence="2 3" key="1">
    <citation type="submission" date="2012-08" db="EMBL/GenBank/DDBJ databases">
        <title>Whole genome shotgun sequence of Gordonia namibiensis NBRC 108229.</title>
        <authorList>
            <person name="Isaki-Nakamura S."/>
            <person name="Hosoyama A."/>
            <person name="Tsuchikane K."/>
            <person name="Katsumata H."/>
            <person name="Baba S."/>
            <person name="Yamazaki S."/>
            <person name="Fujita N."/>
        </authorList>
    </citation>
    <scope>NUCLEOTIDE SEQUENCE [LARGE SCALE GENOMIC DNA]</scope>
    <source>
        <strain evidence="2 3">NBRC 108229</strain>
    </source>
</reference>
<dbReference type="Pfam" id="PF10783">
    <property type="entry name" value="DUF2599"/>
    <property type="match status" value="1"/>
</dbReference>